<dbReference type="SUPFAM" id="SSF47413">
    <property type="entry name" value="lambda repressor-like DNA-binding domains"/>
    <property type="match status" value="1"/>
</dbReference>
<dbReference type="SMART" id="SM00530">
    <property type="entry name" value="HTH_XRE"/>
    <property type="match status" value="1"/>
</dbReference>
<dbReference type="AlphaFoldDB" id="A0A9D1E6E2"/>
<evidence type="ECO:0000313" key="3">
    <source>
        <dbReference type="EMBL" id="HIR67248.1"/>
    </source>
</evidence>
<organism evidence="3 4">
    <name type="scientific">Candidatus Coproplasma avicola</name>
    <dbReference type="NCBI Taxonomy" id="2840744"/>
    <lineage>
        <taxon>Bacteria</taxon>
        <taxon>Bacillati</taxon>
        <taxon>Bacillota</taxon>
        <taxon>Clostridia</taxon>
        <taxon>Eubacteriales</taxon>
        <taxon>Candidatus Coproplasma</taxon>
    </lineage>
</organism>
<dbReference type="CDD" id="cd00093">
    <property type="entry name" value="HTH_XRE"/>
    <property type="match status" value="1"/>
</dbReference>
<dbReference type="GO" id="GO:0003677">
    <property type="term" value="F:DNA binding"/>
    <property type="evidence" value="ECO:0007669"/>
    <property type="project" value="InterPro"/>
</dbReference>
<feature type="transmembrane region" description="Helical" evidence="1">
    <location>
        <begin position="92"/>
        <end position="115"/>
    </location>
</feature>
<evidence type="ECO:0000313" key="4">
    <source>
        <dbReference type="Proteomes" id="UP000823913"/>
    </source>
</evidence>
<dbReference type="Gene3D" id="1.10.260.40">
    <property type="entry name" value="lambda repressor-like DNA-binding domains"/>
    <property type="match status" value="1"/>
</dbReference>
<dbReference type="Proteomes" id="UP000823913">
    <property type="component" value="Unassembled WGS sequence"/>
</dbReference>
<sequence>MDKINGKYIKNLRESSGYSIRAFAQLIYVSKSSLQRWEQTYMPANDDILKRIAQVTGVPEEQIIAQSAAMSEKGEELSPDQRAEVKFGLKGLRWIAVLACVVVVLGLVFPILAAVF</sequence>
<dbReference type="Pfam" id="PF01381">
    <property type="entry name" value="HTH_3"/>
    <property type="match status" value="1"/>
</dbReference>
<comment type="caution">
    <text evidence="3">The sequence shown here is derived from an EMBL/GenBank/DDBJ whole genome shotgun (WGS) entry which is preliminary data.</text>
</comment>
<name>A0A9D1E6E2_9FIRM</name>
<evidence type="ECO:0000259" key="2">
    <source>
        <dbReference type="PROSITE" id="PS50943"/>
    </source>
</evidence>
<keyword evidence="1" id="KW-0472">Membrane</keyword>
<dbReference type="InterPro" id="IPR001387">
    <property type="entry name" value="Cro/C1-type_HTH"/>
</dbReference>
<proteinExistence type="predicted"/>
<keyword evidence="1" id="KW-0812">Transmembrane</keyword>
<accession>A0A9D1E6E2</accession>
<gene>
    <name evidence="3" type="ORF">IAB94_04305</name>
</gene>
<keyword evidence="1" id="KW-1133">Transmembrane helix</keyword>
<feature type="domain" description="HTH cro/C1-type" evidence="2">
    <location>
        <begin position="9"/>
        <end position="63"/>
    </location>
</feature>
<reference evidence="3" key="2">
    <citation type="journal article" date="2021" name="PeerJ">
        <title>Extensive microbial diversity within the chicken gut microbiome revealed by metagenomics and culture.</title>
        <authorList>
            <person name="Gilroy R."/>
            <person name="Ravi A."/>
            <person name="Getino M."/>
            <person name="Pursley I."/>
            <person name="Horton D.L."/>
            <person name="Alikhan N.F."/>
            <person name="Baker D."/>
            <person name="Gharbi K."/>
            <person name="Hall N."/>
            <person name="Watson M."/>
            <person name="Adriaenssens E.M."/>
            <person name="Foster-Nyarko E."/>
            <person name="Jarju S."/>
            <person name="Secka A."/>
            <person name="Antonio M."/>
            <person name="Oren A."/>
            <person name="Chaudhuri R.R."/>
            <person name="La Ragione R."/>
            <person name="Hildebrand F."/>
            <person name="Pallen M.J."/>
        </authorList>
    </citation>
    <scope>NUCLEOTIDE SEQUENCE</scope>
    <source>
        <strain evidence="3">ChiW16-3235</strain>
    </source>
</reference>
<evidence type="ECO:0000256" key="1">
    <source>
        <dbReference type="SAM" id="Phobius"/>
    </source>
</evidence>
<protein>
    <submittedName>
        <fullName evidence="3">Helix-turn-helix transcriptional regulator</fullName>
    </submittedName>
</protein>
<dbReference type="EMBL" id="DVHK01000092">
    <property type="protein sequence ID" value="HIR67248.1"/>
    <property type="molecule type" value="Genomic_DNA"/>
</dbReference>
<reference evidence="3" key="1">
    <citation type="submission" date="2020-10" db="EMBL/GenBank/DDBJ databases">
        <authorList>
            <person name="Gilroy R."/>
        </authorList>
    </citation>
    <scope>NUCLEOTIDE SEQUENCE</scope>
    <source>
        <strain evidence="3">ChiW16-3235</strain>
    </source>
</reference>
<dbReference type="PROSITE" id="PS50943">
    <property type="entry name" value="HTH_CROC1"/>
    <property type="match status" value="1"/>
</dbReference>
<dbReference type="InterPro" id="IPR010982">
    <property type="entry name" value="Lambda_DNA-bd_dom_sf"/>
</dbReference>